<proteinExistence type="predicted"/>
<gene>
    <name evidence="1" type="ORF">CDL15_Pgr022198</name>
</gene>
<dbReference type="Proteomes" id="UP000197138">
    <property type="component" value="Unassembled WGS sequence"/>
</dbReference>
<comment type="caution">
    <text evidence="1">The sequence shown here is derived from an EMBL/GenBank/DDBJ whole genome shotgun (WGS) entry which is preliminary data.</text>
</comment>
<dbReference type="AlphaFoldDB" id="A0A218VT00"/>
<accession>A0A218VT00</accession>
<evidence type="ECO:0000313" key="1">
    <source>
        <dbReference type="EMBL" id="OWM63453.1"/>
    </source>
</evidence>
<reference evidence="2" key="1">
    <citation type="journal article" date="2017" name="Plant J.">
        <title>The pomegranate (Punica granatum L.) genome and the genomics of punicalagin biosynthesis.</title>
        <authorList>
            <person name="Qin G."/>
            <person name="Xu C."/>
            <person name="Ming R."/>
            <person name="Tang H."/>
            <person name="Guyot R."/>
            <person name="Kramer E.M."/>
            <person name="Hu Y."/>
            <person name="Yi X."/>
            <person name="Qi Y."/>
            <person name="Xu X."/>
            <person name="Gao Z."/>
            <person name="Pan H."/>
            <person name="Jian J."/>
            <person name="Tian Y."/>
            <person name="Yue Z."/>
            <person name="Xu Y."/>
        </authorList>
    </citation>
    <scope>NUCLEOTIDE SEQUENCE [LARGE SCALE GENOMIC DNA]</scope>
    <source>
        <strain evidence="2">cv. Dabenzi</strain>
    </source>
</reference>
<name>A0A218VT00_PUNGR</name>
<sequence>MHRHAQESNEVFTSSKIPPGLKELIQFLRQGALNIVDMPNYTGFGKVKKLLKNASKFYADYHLEVVRWLKELHRLAYSLKADLARGVDCKDIANMKRQATAELALSQQTLTGLDQNLKSIDEYEI</sequence>
<dbReference type="EMBL" id="MTKT01006103">
    <property type="protein sequence ID" value="OWM63453.1"/>
    <property type="molecule type" value="Genomic_DNA"/>
</dbReference>
<protein>
    <submittedName>
        <fullName evidence="1">Uncharacterized protein</fullName>
    </submittedName>
</protein>
<organism evidence="1 2">
    <name type="scientific">Punica granatum</name>
    <name type="common">Pomegranate</name>
    <dbReference type="NCBI Taxonomy" id="22663"/>
    <lineage>
        <taxon>Eukaryota</taxon>
        <taxon>Viridiplantae</taxon>
        <taxon>Streptophyta</taxon>
        <taxon>Embryophyta</taxon>
        <taxon>Tracheophyta</taxon>
        <taxon>Spermatophyta</taxon>
        <taxon>Magnoliopsida</taxon>
        <taxon>eudicotyledons</taxon>
        <taxon>Gunneridae</taxon>
        <taxon>Pentapetalae</taxon>
        <taxon>rosids</taxon>
        <taxon>malvids</taxon>
        <taxon>Myrtales</taxon>
        <taxon>Lythraceae</taxon>
        <taxon>Punica</taxon>
    </lineage>
</organism>
<evidence type="ECO:0000313" key="2">
    <source>
        <dbReference type="Proteomes" id="UP000197138"/>
    </source>
</evidence>